<evidence type="ECO:0000313" key="1">
    <source>
        <dbReference type="EMBL" id="MPN39108.1"/>
    </source>
</evidence>
<gene>
    <name evidence="1" type="ORF">SDC9_186634</name>
</gene>
<name>A0A645HJB9_9ZZZZ</name>
<dbReference type="AlphaFoldDB" id="A0A645HJB9"/>
<organism evidence="1">
    <name type="scientific">bioreactor metagenome</name>
    <dbReference type="NCBI Taxonomy" id="1076179"/>
    <lineage>
        <taxon>unclassified sequences</taxon>
        <taxon>metagenomes</taxon>
        <taxon>ecological metagenomes</taxon>
    </lineage>
</organism>
<dbReference type="EMBL" id="VSSQ01094718">
    <property type="protein sequence ID" value="MPN39108.1"/>
    <property type="molecule type" value="Genomic_DNA"/>
</dbReference>
<comment type="caution">
    <text evidence="1">The sequence shown here is derived from an EMBL/GenBank/DDBJ whole genome shotgun (WGS) entry which is preliminary data.</text>
</comment>
<accession>A0A645HJB9</accession>
<protein>
    <submittedName>
        <fullName evidence="1">Uncharacterized protein</fullName>
    </submittedName>
</protein>
<proteinExistence type="predicted"/>
<reference evidence="1" key="1">
    <citation type="submission" date="2019-08" db="EMBL/GenBank/DDBJ databases">
        <authorList>
            <person name="Kucharzyk K."/>
            <person name="Murdoch R.W."/>
            <person name="Higgins S."/>
            <person name="Loffler F."/>
        </authorList>
    </citation>
    <scope>NUCLEOTIDE SEQUENCE</scope>
</reference>
<sequence length="135" mass="15330">MDAIDFIDIVQQAGVHDALGACRGHFFGMLVHNFDCSFPLVPQTDQAISQDHQIGSVPIMSAGMHDTWVFGCKRQTGLFFDLKRIKIRPQRDGPAWLFSVDRDDDAIAVPDVRLHINRFILIETGDERSRFFLVE</sequence>